<dbReference type="Pfam" id="PF09560">
    <property type="entry name" value="Spore_YunB"/>
    <property type="match status" value="1"/>
</dbReference>
<name>A0A1I2ELQ8_9BACI</name>
<proteinExistence type="predicted"/>
<dbReference type="AlphaFoldDB" id="A0A1I2ELQ8"/>
<dbReference type="RefSeq" id="WP_245757909.1">
    <property type="nucleotide sequence ID" value="NZ_FONT01000006.1"/>
</dbReference>
<accession>A0A1I2ELQ8</accession>
<evidence type="ECO:0000313" key="2">
    <source>
        <dbReference type="Proteomes" id="UP000199516"/>
    </source>
</evidence>
<keyword evidence="2" id="KW-1185">Reference proteome</keyword>
<reference evidence="1 2" key="1">
    <citation type="submission" date="2016-10" db="EMBL/GenBank/DDBJ databases">
        <authorList>
            <person name="de Groot N.N."/>
        </authorList>
    </citation>
    <scope>NUCLEOTIDE SEQUENCE [LARGE SCALE GENOMIC DNA]</scope>
    <source>
        <strain evidence="1 2">DSM 23995</strain>
    </source>
</reference>
<dbReference type="EMBL" id="FONT01000006">
    <property type="protein sequence ID" value="SFE94024.1"/>
    <property type="molecule type" value="Genomic_DNA"/>
</dbReference>
<dbReference type="PIRSF" id="PIRSF021383">
    <property type="entry name" value="YunB"/>
    <property type="match status" value="1"/>
</dbReference>
<dbReference type="Proteomes" id="UP000199516">
    <property type="component" value="Unassembled WGS sequence"/>
</dbReference>
<dbReference type="NCBIfam" id="TIGR02832">
    <property type="entry name" value="spo_yunB"/>
    <property type="match status" value="1"/>
</dbReference>
<gene>
    <name evidence="1" type="ORF">SAMN05192532_106111</name>
</gene>
<dbReference type="STRING" id="930128.SAMN05192532_106111"/>
<protein>
    <submittedName>
        <fullName evidence="1">Sporulation protein YunB</fullName>
    </submittedName>
</protein>
<evidence type="ECO:0000313" key="1">
    <source>
        <dbReference type="EMBL" id="SFE94024.1"/>
    </source>
</evidence>
<sequence length="251" mass="27284">MRKRQFRAPAPRPLSFKKVLLISLLIFGLLTAQGIWLVNQQIAATLMHIATMETQKIATSAINHAVSKTVEDVDMNELIEIEKDEDGEIVSIGFDGTVYNRVVTNAVNEAQHYLMKMERGQVPEGSSGIVAHSTSGEEGALYSIPLGRATNNALLAQLGPLIPIQLTAIGDVDVELNESIKEKGINNTWVRVSLDLEVDVEVIIPFATKTDVVVTTVPVGMLFIPGKVPDIYSSSNNEGMNPAVIHDESDP</sequence>
<dbReference type="InterPro" id="IPR014197">
    <property type="entry name" value="Sporulation_prot_YunB"/>
</dbReference>
<organism evidence="1 2">
    <name type="scientific">Alteribacillus iranensis</name>
    <dbReference type="NCBI Taxonomy" id="930128"/>
    <lineage>
        <taxon>Bacteria</taxon>
        <taxon>Bacillati</taxon>
        <taxon>Bacillota</taxon>
        <taxon>Bacilli</taxon>
        <taxon>Bacillales</taxon>
        <taxon>Bacillaceae</taxon>
        <taxon>Alteribacillus</taxon>
    </lineage>
</organism>